<dbReference type="GO" id="GO:1902936">
    <property type="term" value="F:phosphatidylinositol bisphosphate binding"/>
    <property type="evidence" value="ECO:0007669"/>
    <property type="project" value="TreeGrafter"/>
</dbReference>
<dbReference type="PANTHER" id="PTHR10174:SF208">
    <property type="entry name" value="CRAL-TRIO DOMAIN-CONTAINING PROTEIN DDB_G0278031"/>
    <property type="match status" value="1"/>
</dbReference>
<reference evidence="2" key="1">
    <citation type="submission" date="2021-01" db="EMBL/GenBank/DDBJ databases">
        <authorList>
            <person name="Corre E."/>
            <person name="Pelletier E."/>
            <person name="Niang G."/>
            <person name="Scheremetjew M."/>
            <person name="Finn R."/>
            <person name="Kale V."/>
            <person name="Holt S."/>
            <person name="Cochrane G."/>
            <person name="Meng A."/>
            <person name="Brown T."/>
            <person name="Cohen L."/>
        </authorList>
    </citation>
    <scope>NUCLEOTIDE SEQUENCE</scope>
    <source>
        <strain evidence="2">Isolate 1302-5</strain>
    </source>
</reference>
<sequence>MTDSERAEAYEDIYGRPPPHVARSKERLLALEREVKRLPESEREALTRALRKHPLLFTNCPHTKMFLEQNEGEFDAVAAAQRLAKYWKSRRTFFGDETCYTPGTFPVPVLGDYQRYYARNFAILNDTDADEMARDDARRAISIINDRKVEALDTYLRRIRELFDPEDSDDELTDEDHLEIEALAMALESPYELKLQFLHVENMMEQNAAPRMVRYFETGLRLFGRSFQNRRVVTLEDTEDCSVLFNAGMVRIMPSEDEFGRSVLVLGKVIAEEGEETRNHQVTEERFLQLGINEDHSAKVIWYMLHAAMERKTCRQNGIVFLADMREFNRQYFAKFSAHFQAGQDVVDCVPVKIRATHCLLRHNHPLWRVLLQALCSYFTVTLKRRVVVHARAQEDNIEKLGTTYGIKSDNLPVDAGGTVDADYFVRWLEDRGAAGA</sequence>
<name>A0A7S4MVI1_9STRA</name>
<proteinExistence type="predicted"/>
<protein>
    <recommendedName>
        <fullName evidence="3">CRAL-TRIO domain-containing protein</fullName>
    </recommendedName>
</protein>
<dbReference type="Gene3D" id="3.40.525.10">
    <property type="entry name" value="CRAL-TRIO lipid binding domain"/>
    <property type="match status" value="1"/>
</dbReference>
<dbReference type="GO" id="GO:0016020">
    <property type="term" value="C:membrane"/>
    <property type="evidence" value="ECO:0007669"/>
    <property type="project" value="TreeGrafter"/>
</dbReference>
<dbReference type="PANTHER" id="PTHR10174">
    <property type="entry name" value="ALPHA-TOCOPHEROL TRANSFER PROTEIN-RELATED"/>
    <property type="match status" value="1"/>
</dbReference>
<evidence type="ECO:0000313" key="2">
    <source>
        <dbReference type="EMBL" id="CAE2246601.1"/>
    </source>
</evidence>
<gene>
    <name evidence="2" type="ORF">OAUR00152_LOCUS19086</name>
</gene>
<dbReference type="EMBL" id="HBKQ01028180">
    <property type="protein sequence ID" value="CAE2246601.1"/>
    <property type="molecule type" value="Transcribed_RNA"/>
</dbReference>
<dbReference type="InterPro" id="IPR036865">
    <property type="entry name" value="CRAL-TRIO_dom_sf"/>
</dbReference>
<accession>A0A7S4MVI1</accession>
<feature type="region of interest" description="Disordered" evidence="1">
    <location>
        <begin position="1"/>
        <end position="21"/>
    </location>
</feature>
<organism evidence="2">
    <name type="scientific">Odontella aurita</name>
    <dbReference type="NCBI Taxonomy" id="265563"/>
    <lineage>
        <taxon>Eukaryota</taxon>
        <taxon>Sar</taxon>
        <taxon>Stramenopiles</taxon>
        <taxon>Ochrophyta</taxon>
        <taxon>Bacillariophyta</taxon>
        <taxon>Mediophyceae</taxon>
        <taxon>Biddulphiophycidae</taxon>
        <taxon>Eupodiscales</taxon>
        <taxon>Odontellaceae</taxon>
        <taxon>Odontella</taxon>
    </lineage>
</organism>
<dbReference type="AlphaFoldDB" id="A0A7S4MVI1"/>
<evidence type="ECO:0008006" key="3">
    <source>
        <dbReference type="Google" id="ProtNLM"/>
    </source>
</evidence>
<evidence type="ECO:0000256" key="1">
    <source>
        <dbReference type="SAM" id="MobiDB-lite"/>
    </source>
</evidence>